<gene>
    <name evidence="3" type="ORF">ACHAW5_005432</name>
</gene>
<protein>
    <recommendedName>
        <fullName evidence="5">WAT1-related protein</fullName>
    </recommendedName>
</protein>
<feature type="signal peptide" evidence="2">
    <location>
        <begin position="1"/>
        <end position="20"/>
    </location>
</feature>
<sequence length="238" mass="26168">MRGKRMFYIVMFAFVSTTRASSNIASSGYTYPYNIALIANMSPVVTAIFDRIFLRSPFPPLLWPTALFSVLGGSLIAISQSAFNDDGVGGGEGRGGGGEESNDEIRGRVSPEDNAFGCALQLLSVIFSALARILMKRTEGILTPTHIVQTNNLSNCLLPFVITMVRDPSSWGALRYLPFAPRSLFAWCTISVGIYSYASVLQIRLVRELGPGFYSSWASFRTLGTMMFMIRKRVQSSQ</sequence>
<dbReference type="AlphaFoldDB" id="A0ABD3P009"/>
<dbReference type="EMBL" id="JALLAZ020001060">
    <property type="protein sequence ID" value="KAL3781535.1"/>
    <property type="molecule type" value="Genomic_DNA"/>
</dbReference>
<organism evidence="3 4">
    <name type="scientific">Stephanodiscus triporus</name>
    <dbReference type="NCBI Taxonomy" id="2934178"/>
    <lineage>
        <taxon>Eukaryota</taxon>
        <taxon>Sar</taxon>
        <taxon>Stramenopiles</taxon>
        <taxon>Ochrophyta</taxon>
        <taxon>Bacillariophyta</taxon>
        <taxon>Coscinodiscophyceae</taxon>
        <taxon>Thalassiosirophycidae</taxon>
        <taxon>Stephanodiscales</taxon>
        <taxon>Stephanodiscaceae</taxon>
        <taxon>Stephanodiscus</taxon>
    </lineage>
</organism>
<evidence type="ECO:0000256" key="2">
    <source>
        <dbReference type="SAM" id="SignalP"/>
    </source>
</evidence>
<evidence type="ECO:0008006" key="5">
    <source>
        <dbReference type="Google" id="ProtNLM"/>
    </source>
</evidence>
<feature type="compositionally biased region" description="Gly residues" evidence="1">
    <location>
        <begin position="87"/>
        <end position="99"/>
    </location>
</feature>
<dbReference type="Proteomes" id="UP001530315">
    <property type="component" value="Unassembled WGS sequence"/>
</dbReference>
<proteinExistence type="predicted"/>
<name>A0ABD3P009_9STRA</name>
<comment type="caution">
    <text evidence="3">The sequence shown here is derived from an EMBL/GenBank/DDBJ whole genome shotgun (WGS) entry which is preliminary data.</text>
</comment>
<keyword evidence="2" id="KW-0732">Signal</keyword>
<feature type="chain" id="PRO_5044794869" description="WAT1-related protein" evidence="2">
    <location>
        <begin position="21"/>
        <end position="238"/>
    </location>
</feature>
<keyword evidence="4" id="KW-1185">Reference proteome</keyword>
<evidence type="ECO:0000313" key="4">
    <source>
        <dbReference type="Proteomes" id="UP001530315"/>
    </source>
</evidence>
<accession>A0ABD3P009</accession>
<feature type="region of interest" description="Disordered" evidence="1">
    <location>
        <begin position="87"/>
        <end position="106"/>
    </location>
</feature>
<evidence type="ECO:0000256" key="1">
    <source>
        <dbReference type="SAM" id="MobiDB-lite"/>
    </source>
</evidence>
<evidence type="ECO:0000313" key="3">
    <source>
        <dbReference type="EMBL" id="KAL3781535.1"/>
    </source>
</evidence>
<reference evidence="3 4" key="1">
    <citation type="submission" date="2024-10" db="EMBL/GenBank/DDBJ databases">
        <title>Updated reference genomes for cyclostephanoid diatoms.</title>
        <authorList>
            <person name="Roberts W.R."/>
            <person name="Alverson A.J."/>
        </authorList>
    </citation>
    <scope>NUCLEOTIDE SEQUENCE [LARGE SCALE GENOMIC DNA]</scope>
    <source>
        <strain evidence="3 4">AJA276-08</strain>
    </source>
</reference>